<sequence>MSTLDDRRLHDTFVDGYDVIDLFAPADQLQSALDSRVLIEQAKGFLSHRLNISVDDAFAALRNYARTTNTRIAAVAAGVIEDGLVP</sequence>
<dbReference type="RefSeq" id="WP_221341307.1">
    <property type="nucleotide sequence ID" value="NZ_JACHIN010000012.1"/>
</dbReference>
<comment type="caution">
    <text evidence="2">The sequence shown here is derived from an EMBL/GenBank/DDBJ whole genome shotgun (WGS) entry which is preliminary data.</text>
</comment>
<dbReference type="GO" id="GO:0003723">
    <property type="term" value="F:RNA binding"/>
    <property type="evidence" value="ECO:0007669"/>
    <property type="project" value="InterPro"/>
</dbReference>
<dbReference type="Gene3D" id="1.10.10.10">
    <property type="entry name" value="Winged helix-like DNA-binding domain superfamily/Winged helix DNA-binding domain"/>
    <property type="match status" value="1"/>
</dbReference>
<dbReference type="InterPro" id="IPR011006">
    <property type="entry name" value="CheY-like_superfamily"/>
</dbReference>
<keyword evidence="3" id="KW-1185">Reference proteome</keyword>
<protein>
    <submittedName>
        <fullName evidence="2">AmiR/NasT family two-component response regulator</fullName>
    </submittedName>
</protein>
<dbReference type="AlphaFoldDB" id="A0A7W8EJX7"/>
<gene>
    <name evidence="2" type="ORF">HNR40_007538</name>
</gene>
<dbReference type="Proteomes" id="UP000568380">
    <property type="component" value="Unassembled WGS sequence"/>
</dbReference>
<dbReference type="PROSITE" id="PS50921">
    <property type="entry name" value="ANTAR"/>
    <property type="match status" value="1"/>
</dbReference>
<dbReference type="SUPFAM" id="SSF52172">
    <property type="entry name" value="CheY-like"/>
    <property type="match status" value="1"/>
</dbReference>
<evidence type="ECO:0000259" key="1">
    <source>
        <dbReference type="PROSITE" id="PS50921"/>
    </source>
</evidence>
<dbReference type="Pfam" id="PF03861">
    <property type="entry name" value="ANTAR"/>
    <property type="match status" value="1"/>
</dbReference>
<reference evidence="2 3" key="1">
    <citation type="submission" date="2020-08" db="EMBL/GenBank/DDBJ databases">
        <title>Genomic Encyclopedia of Type Strains, Phase IV (KMG-IV): sequencing the most valuable type-strain genomes for metagenomic binning, comparative biology and taxonomic classification.</title>
        <authorList>
            <person name="Goeker M."/>
        </authorList>
    </citation>
    <scope>NUCLEOTIDE SEQUENCE [LARGE SCALE GENOMIC DNA]</scope>
    <source>
        <strain evidence="2 3">DSM 45385</strain>
    </source>
</reference>
<accession>A0A7W8EJX7</accession>
<evidence type="ECO:0000313" key="3">
    <source>
        <dbReference type="Proteomes" id="UP000568380"/>
    </source>
</evidence>
<dbReference type="EMBL" id="JACHIN010000012">
    <property type="protein sequence ID" value="MBB5082043.1"/>
    <property type="molecule type" value="Genomic_DNA"/>
</dbReference>
<dbReference type="InterPro" id="IPR036388">
    <property type="entry name" value="WH-like_DNA-bd_sf"/>
</dbReference>
<evidence type="ECO:0000313" key="2">
    <source>
        <dbReference type="EMBL" id="MBB5082043.1"/>
    </source>
</evidence>
<dbReference type="InterPro" id="IPR005561">
    <property type="entry name" value="ANTAR"/>
</dbReference>
<proteinExistence type="predicted"/>
<name>A0A7W8EJX7_9ACTN</name>
<dbReference type="SMART" id="SM01012">
    <property type="entry name" value="ANTAR"/>
    <property type="match status" value="1"/>
</dbReference>
<organism evidence="2 3">
    <name type="scientific">Nonomuraea endophytica</name>
    <dbReference type="NCBI Taxonomy" id="714136"/>
    <lineage>
        <taxon>Bacteria</taxon>
        <taxon>Bacillati</taxon>
        <taxon>Actinomycetota</taxon>
        <taxon>Actinomycetes</taxon>
        <taxon>Streptosporangiales</taxon>
        <taxon>Streptosporangiaceae</taxon>
        <taxon>Nonomuraea</taxon>
    </lineage>
</organism>
<feature type="domain" description="ANTAR" evidence="1">
    <location>
        <begin position="19"/>
        <end position="80"/>
    </location>
</feature>